<evidence type="ECO:0000313" key="1">
    <source>
        <dbReference type="EMBL" id="MBB6556115.1"/>
    </source>
</evidence>
<name>A0A7X0P6D7_9ACTN</name>
<dbReference type="EMBL" id="JACHMI010000001">
    <property type="protein sequence ID" value="MBB6556115.1"/>
    <property type="molecule type" value="Genomic_DNA"/>
</dbReference>
<sequence length="75" mass="8657">MGLFSNKKTPSPDPPPLRRNLVRNLLKLGMTWYGGDPDGDDFEANRDRYYRARAKCTKAEIDYVEDALERHGYPP</sequence>
<dbReference type="AlphaFoldDB" id="A0A7X0P6D7"/>
<organism evidence="1 2">
    <name type="scientific">Nonomuraea rubra</name>
    <dbReference type="NCBI Taxonomy" id="46180"/>
    <lineage>
        <taxon>Bacteria</taxon>
        <taxon>Bacillati</taxon>
        <taxon>Actinomycetota</taxon>
        <taxon>Actinomycetes</taxon>
        <taxon>Streptosporangiales</taxon>
        <taxon>Streptosporangiaceae</taxon>
        <taxon>Nonomuraea</taxon>
    </lineage>
</organism>
<accession>A0A7X0P6D7</accession>
<evidence type="ECO:0000313" key="2">
    <source>
        <dbReference type="Proteomes" id="UP000565579"/>
    </source>
</evidence>
<proteinExistence type="predicted"/>
<protein>
    <submittedName>
        <fullName evidence="1">Uncharacterized protein</fullName>
    </submittedName>
</protein>
<comment type="caution">
    <text evidence="1">The sequence shown here is derived from an EMBL/GenBank/DDBJ whole genome shotgun (WGS) entry which is preliminary data.</text>
</comment>
<dbReference type="Proteomes" id="UP000565579">
    <property type="component" value="Unassembled WGS sequence"/>
</dbReference>
<keyword evidence="2" id="KW-1185">Reference proteome</keyword>
<reference evidence="1 2" key="1">
    <citation type="submission" date="2020-08" db="EMBL/GenBank/DDBJ databases">
        <title>Sequencing the genomes of 1000 actinobacteria strains.</title>
        <authorList>
            <person name="Klenk H.-P."/>
        </authorList>
    </citation>
    <scope>NUCLEOTIDE SEQUENCE [LARGE SCALE GENOMIC DNA]</scope>
    <source>
        <strain evidence="1 2">DSM 43768</strain>
    </source>
</reference>
<dbReference type="RefSeq" id="WP_185110601.1">
    <property type="nucleotide sequence ID" value="NZ_BAAAXY010000150.1"/>
</dbReference>
<gene>
    <name evidence="1" type="ORF">HD593_010910</name>
</gene>